<gene>
    <name evidence="3" type="ORF">BDV28DRAFT_162347</name>
</gene>
<evidence type="ECO:0000259" key="2">
    <source>
        <dbReference type="Pfam" id="PF24883"/>
    </source>
</evidence>
<dbReference type="PANTHER" id="PTHR40619:SF3">
    <property type="entry name" value="FUNGAL STAND N-TERMINAL GOODBYE DOMAIN-CONTAINING PROTEIN"/>
    <property type="match status" value="1"/>
</dbReference>
<dbReference type="OrthoDB" id="5419927at2759"/>
<evidence type="ECO:0000313" key="4">
    <source>
        <dbReference type="Proteomes" id="UP000327118"/>
    </source>
</evidence>
<sequence>MGMELAFEMIDVIPEEYGLSVIKGVLGIAFETAKKRKENRDKILEAFESIPESILSINLACGLLKPTEDDEKLRQDFHIKLLTSMPELVDILLGKLAWYRRVASYLTFKTDETLKVDGILSDWNRYIANLREHVMRMRDRLWSEIAYHSAGTYQMGVQTNRKLDIFGNQLNEIQSIIVALEPAIVAAMKKGFENGFLELERAIQAKLSGVMAQTLLLHGFQDLESVGNRLGGVDSQDLNDEELDYNSHILVPSPSSSELYIEPRQTEPYAIITQLELLGLLQAAPSSALDDLQFLFQQSNRHSELSLRQVWWLTRREEFVNWYHDPQSSLLIVDGYLDTMPSDRISPMSIFDASFILNLVRNRSRIVLFFFAGLYDSGDVQGDPDISSPCGLIRSLITQLLSHKSLFHPDLSFLSSDWIEACHKHDLKALCELFRRLLLQVPVDMQVFCILDGLVVYEHHHTWGKQIDYVAARFEHLARENTQHVDTPVLKTMFTFANRSLQISDRVLVPRSPNVWKHAPLAAGYVGSMPVML</sequence>
<organism evidence="3 4">
    <name type="scientific">Aspergillus coremiiformis</name>
    <dbReference type="NCBI Taxonomy" id="138285"/>
    <lineage>
        <taxon>Eukaryota</taxon>
        <taxon>Fungi</taxon>
        <taxon>Dikarya</taxon>
        <taxon>Ascomycota</taxon>
        <taxon>Pezizomycotina</taxon>
        <taxon>Eurotiomycetes</taxon>
        <taxon>Eurotiomycetidae</taxon>
        <taxon>Eurotiales</taxon>
        <taxon>Aspergillaceae</taxon>
        <taxon>Aspergillus</taxon>
        <taxon>Aspergillus subgen. Circumdati</taxon>
    </lineage>
</organism>
<keyword evidence="4" id="KW-1185">Reference proteome</keyword>
<evidence type="ECO:0000256" key="1">
    <source>
        <dbReference type="ARBA" id="ARBA00022737"/>
    </source>
</evidence>
<accession>A0A5N6Z1P7</accession>
<keyword evidence="1" id="KW-0677">Repeat</keyword>
<dbReference type="InterPro" id="IPR056884">
    <property type="entry name" value="NPHP3-like_N"/>
</dbReference>
<dbReference type="EMBL" id="ML739164">
    <property type="protein sequence ID" value="KAE8351571.1"/>
    <property type="molecule type" value="Genomic_DNA"/>
</dbReference>
<reference evidence="4" key="1">
    <citation type="submission" date="2019-04" db="EMBL/GenBank/DDBJ databases">
        <title>Friends and foes A comparative genomics studyof 23 Aspergillus species from section Flavi.</title>
        <authorList>
            <consortium name="DOE Joint Genome Institute"/>
            <person name="Kjaerbolling I."/>
            <person name="Vesth T."/>
            <person name="Frisvad J.C."/>
            <person name="Nybo J.L."/>
            <person name="Theobald S."/>
            <person name="Kildgaard S."/>
            <person name="Isbrandt T."/>
            <person name="Kuo A."/>
            <person name="Sato A."/>
            <person name="Lyhne E.K."/>
            <person name="Kogle M.E."/>
            <person name="Wiebenga A."/>
            <person name="Kun R.S."/>
            <person name="Lubbers R.J."/>
            <person name="Makela M.R."/>
            <person name="Barry K."/>
            <person name="Chovatia M."/>
            <person name="Clum A."/>
            <person name="Daum C."/>
            <person name="Haridas S."/>
            <person name="He G."/>
            <person name="LaButti K."/>
            <person name="Lipzen A."/>
            <person name="Mondo S."/>
            <person name="Riley R."/>
            <person name="Salamov A."/>
            <person name="Simmons B.A."/>
            <person name="Magnuson J.K."/>
            <person name="Henrissat B."/>
            <person name="Mortensen U.H."/>
            <person name="Larsen T.O."/>
            <person name="Devries R.P."/>
            <person name="Grigoriev I.V."/>
            <person name="Machida M."/>
            <person name="Baker S.E."/>
            <person name="Andersen M.R."/>
        </authorList>
    </citation>
    <scope>NUCLEOTIDE SEQUENCE [LARGE SCALE GENOMIC DNA]</scope>
    <source>
        <strain evidence="4">CBS 553.77</strain>
    </source>
</reference>
<dbReference type="AlphaFoldDB" id="A0A5N6Z1P7"/>
<protein>
    <recommendedName>
        <fullName evidence="2">Nephrocystin 3-like N-terminal domain-containing protein</fullName>
    </recommendedName>
</protein>
<dbReference type="Proteomes" id="UP000327118">
    <property type="component" value="Unassembled WGS sequence"/>
</dbReference>
<feature type="domain" description="Nephrocystin 3-like N-terminal" evidence="2">
    <location>
        <begin position="312"/>
        <end position="454"/>
    </location>
</feature>
<dbReference type="PANTHER" id="PTHR40619">
    <property type="entry name" value="FUNGAL STAND N-TERMINAL GOODBYE DOMAIN-CONTAINING PROTEIN"/>
    <property type="match status" value="1"/>
</dbReference>
<name>A0A5N6Z1P7_9EURO</name>
<evidence type="ECO:0000313" key="3">
    <source>
        <dbReference type="EMBL" id="KAE8351571.1"/>
    </source>
</evidence>
<proteinExistence type="predicted"/>
<dbReference type="Pfam" id="PF24883">
    <property type="entry name" value="NPHP3_N"/>
    <property type="match status" value="1"/>
</dbReference>